<dbReference type="Proteomes" id="UP000515908">
    <property type="component" value="Chromosome 04"/>
</dbReference>
<organism evidence="1 2">
    <name type="scientific">Angomonas deanei</name>
    <dbReference type="NCBI Taxonomy" id="59799"/>
    <lineage>
        <taxon>Eukaryota</taxon>
        <taxon>Discoba</taxon>
        <taxon>Euglenozoa</taxon>
        <taxon>Kinetoplastea</taxon>
        <taxon>Metakinetoplastina</taxon>
        <taxon>Trypanosomatida</taxon>
        <taxon>Trypanosomatidae</taxon>
        <taxon>Strigomonadinae</taxon>
        <taxon>Angomonas</taxon>
    </lineage>
</organism>
<keyword evidence="2" id="KW-1185">Reference proteome</keyword>
<sequence>MDEKSKGKVTHALLLLPNSAEENYDELLHLVVGSSDLYPSDSTTPYEKTKDDIGVKILSQAHHFSDKMLIVVFKHYVSRPESEELRMCCYQLSKKKFGVSQAADLVLFILHANLLEAALEGGSPISTVWNASLQMLTADGSNSFSIDKVMALVSLCAVFLNESHIPFRLHFNSEWRDSVWRALQQSLTSPELSSLVSGGEASGRLLWCVFAARAVITAGNMEKDKTTFLDAVLHRSLTGPSSKKLPNSLSIVEDVCLCYPFVAEECVKVHSTLLEDVTQTLAEHLDQQPLGAILHLCYDLENATLSCKNKFRTLTLHVLDCLEHRHHDSFFVADLGQFLKIKTQGTPTTTSSSPVLPDTLIDLYLRLLSANGGAINPVAETVLIRYMEERSTERQKLESAFRKLLVRRLGQSACFLDSVTPQPDFLVTLIRLGEPLYRRHDPTSVSILRRLFELLSFAVEKECHHMTSVNEVASLLSMPFCQEIQIKGQLSQEIIKKATQLLSNEKGRLVKPLDRAFLVAYLVRADIPIPDQLQQALAH</sequence>
<evidence type="ECO:0000313" key="1">
    <source>
        <dbReference type="EMBL" id="CAD2215303.1"/>
    </source>
</evidence>
<proteinExistence type="predicted"/>
<dbReference type="VEuPathDB" id="TriTrypDB:ADEAN_000275800"/>
<gene>
    <name evidence="1" type="ORF">ADEAN_000275800</name>
</gene>
<protein>
    <submittedName>
        <fullName evidence="1">Uncharacterized protein</fullName>
    </submittedName>
</protein>
<name>A0A7G2C961_9TRYP</name>
<accession>A0A7G2C961</accession>
<dbReference type="OrthoDB" id="278786at2759"/>
<dbReference type="AlphaFoldDB" id="A0A7G2C961"/>
<evidence type="ECO:0000313" key="2">
    <source>
        <dbReference type="Proteomes" id="UP000515908"/>
    </source>
</evidence>
<dbReference type="EMBL" id="LR877148">
    <property type="protein sequence ID" value="CAD2215303.1"/>
    <property type="molecule type" value="Genomic_DNA"/>
</dbReference>
<reference evidence="1 2" key="1">
    <citation type="submission" date="2020-08" db="EMBL/GenBank/DDBJ databases">
        <authorList>
            <person name="Newling K."/>
            <person name="Davey J."/>
            <person name="Forrester S."/>
        </authorList>
    </citation>
    <scope>NUCLEOTIDE SEQUENCE [LARGE SCALE GENOMIC DNA]</scope>
    <source>
        <strain evidence="2">Crithidia deanei Carvalho (ATCC PRA-265)</strain>
    </source>
</reference>